<dbReference type="KEGG" id="bko:CKF48_14570"/>
<sequence length="111" mass="13370">MVSIEELIYHFNQSLRVNDHILMMLKEPIRIRVELEQNLMYLTLDRKRLLIKHTRPLKNYHINIQTTADHFHSLLQGRTSLKKQVDEKHIILKSTFRQLLKLDAIFVLNQK</sequence>
<protein>
    <recommendedName>
        <fullName evidence="3">SCP2 domain-containing protein</fullName>
    </recommendedName>
</protein>
<keyword evidence="2" id="KW-1185">Reference proteome</keyword>
<dbReference type="AlphaFoldDB" id="A0A248TJW3"/>
<organism evidence="1 2">
    <name type="scientific">Cytobacillus kochii</name>
    <dbReference type="NCBI Taxonomy" id="859143"/>
    <lineage>
        <taxon>Bacteria</taxon>
        <taxon>Bacillati</taxon>
        <taxon>Bacillota</taxon>
        <taxon>Bacilli</taxon>
        <taxon>Bacillales</taxon>
        <taxon>Bacillaceae</taxon>
        <taxon>Cytobacillus</taxon>
    </lineage>
</organism>
<name>A0A248TJW3_9BACI</name>
<evidence type="ECO:0008006" key="3">
    <source>
        <dbReference type="Google" id="ProtNLM"/>
    </source>
</evidence>
<dbReference type="EMBL" id="CP022983">
    <property type="protein sequence ID" value="ASV68419.1"/>
    <property type="molecule type" value="Genomic_DNA"/>
</dbReference>
<dbReference type="Proteomes" id="UP000215137">
    <property type="component" value="Chromosome"/>
</dbReference>
<dbReference type="RefSeq" id="WP_095371989.1">
    <property type="nucleotide sequence ID" value="NZ_CP022983.1"/>
</dbReference>
<reference evidence="1 2" key="1">
    <citation type="submission" date="2017-08" db="EMBL/GenBank/DDBJ databases">
        <title>Complete Genome Sequence of Bacillus kochii Oregon-R-modENCODE STRAIN BDGP4, isolated from Drosophila melanogaster gut.</title>
        <authorList>
            <person name="Wan K.H."/>
            <person name="Yu C."/>
            <person name="Park S."/>
            <person name="Hammonds A.S."/>
            <person name="Booth B.W."/>
            <person name="Celniker S.E."/>
        </authorList>
    </citation>
    <scope>NUCLEOTIDE SEQUENCE [LARGE SCALE GENOMIC DNA]</scope>
    <source>
        <strain evidence="1 2">BDGP4</strain>
    </source>
</reference>
<evidence type="ECO:0000313" key="2">
    <source>
        <dbReference type="Proteomes" id="UP000215137"/>
    </source>
</evidence>
<evidence type="ECO:0000313" key="1">
    <source>
        <dbReference type="EMBL" id="ASV68419.1"/>
    </source>
</evidence>
<accession>A0A248TJW3</accession>
<proteinExistence type="predicted"/>
<gene>
    <name evidence="1" type="ORF">CKF48_14570</name>
</gene>